<evidence type="ECO:0000256" key="2">
    <source>
        <dbReference type="SAM" id="Phobius"/>
    </source>
</evidence>
<keyword evidence="2" id="KW-0472">Membrane</keyword>
<evidence type="ECO:0000313" key="3">
    <source>
        <dbReference type="EMBL" id="KAF2010242.1"/>
    </source>
</evidence>
<accession>A0A6A5XB99</accession>
<keyword evidence="2" id="KW-1133">Transmembrane helix</keyword>
<feature type="compositionally biased region" description="Polar residues" evidence="1">
    <location>
        <begin position="157"/>
        <end position="166"/>
    </location>
</feature>
<name>A0A6A5XB99_9PLEO</name>
<feature type="compositionally biased region" description="Basic and acidic residues" evidence="1">
    <location>
        <begin position="62"/>
        <end position="74"/>
    </location>
</feature>
<feature type="compositionally biased region" description="Low complexity" evidence="1">
    <location>
        <begin position="51"/>
        <end position="60"/>
    </location>
</feature>
<evidence type="ECO:0000313" key="4">
    <source>
        <dbReference type="Proteomes" id="UP000799778"/>
    </source>
</evidence>
<feature type="region of interest" description="Disordered" evidence="1">
    <location>
        <begin position="43"/>
        <end position="76"/>
    </location>
</feature>
<gene>
    <name evidence="3" type="ORF">BU24DRAFT_414663</name>
</gene>
<feature type="transmembrane region" description="Helical" evidence="2">
    <location>
        <begin position="6"/>
        <end position="29"/>
    </location>
</feature>
<keyword evidence="2" id="KW-0812">Transmembrane</keyword>
<evidence type="ECO:0000256" key="1">
    <source>
        <dbReference type="SAM" id="MobiDB-lite"/>
    </source>
</evidence>
<sequence length="307" mass="33567">MSCPLAGAYIGNFAACLTLITAFYTAFVLNKAEPGVCRTALPIPKGETGNPGPQGIPGDRGPQGDRGDRGDRGDQGGVVVAHQEYATAVAAAAAQPPPPPPLPLSVPVPVPLPPPLPPRPNPCPAIWRPRCPPKPALENSGPKPWRPGRQKRPPRSCWTTGQSWPTRNMPLPLRPYTPPPSSPARWISIISSTTSQHVNREISQEPVVRQRCADWKNGPSKCKREKSTRLRNHLDISTSPRGLYMVSKARIHICWSPLPKWWPSKRVLKMSDSGLLSEESFAWCVEKSGLRRNVFQSYGDGEITVSI</sequence>
<feature type="region of interest" description="Disordered" evidence="1">
    <location>
        <begin position="134"/>
        <end position="173"/>
    </location>
</feature>
<dbReference type="EMBL" id="ML978077">
    <property type="protein sequence ID" value="KAF2010242.1"/>
    <property type="molecule type" value="Genomic_DNA"/>
</dbReference>
<dbReference type="Proteomes" id="UP000799778">
    <property type="component" value="Unassembled WGS sequence"/>
</dbReference>
<dbReference type="Gene3D" id="1.20.5.320">
    <property type="entry name" value="6-Phosphogluconate Dehydrogenase, domain 3"/>
    <property type="match status" value="1"/>
</dbReference>
<dbReference type="GeneID" id="54283636"/>
<proteinExistence type="predicted"/>
<dbReference type="RefSeq" id="XP_033378581.1">
    <property type="nucleotide sequence ID" value="XM_033526239.1"/>
</dbReference>
<keyword evidence="4" id="KW-1185">Reference proteome</keyword>
<evidence type="ECO:0008006" key="5">
    <source>
        <dbReference type="Google" id="ProtNLM"/>
    </source>
</evidence>
<protein>
    <recommendedName>
        <fullName evidence="5">Collagen-like protein</fullName>
    </recommendedName>
</protein>
<organism evidence="3 4">
    <name type="scientific">Aaosphaeria arxii CBS 175.79</name>
    <dbReference type="NCBI Taxonomy" id="1450172"/>
    <lineage>
        <taxon>Eukaryota</taxon>
        <taxon>Fungi</taxon>
        <taxon>Dikarya</taxon>
        <taxon>Ascomycota</taxon>
        <taxon>Pezizomycotina</taxon>
        <taxon>Dothideomycetes</taxon>
        <taxon>Pleosporomycetidae</taxon>
        <taxon>Pleosporales</taxon>
        <taxon>Pleosporales incertae sedis</taxon>
        <taxon>Aaosphaeria</taxon>
    </lineage>
</organism>
<reference evidence="3" key="1">
    <citation type="journal article" date="2020" name="Stud. Mycol.">
        <title>101 Dothideomycetes genomes: a test case for predicting lifestyles and emergence of pathogens.</title>
        <authorList>
            <person name="Haridas S."/>
            <person name="Albert R."/>
            <person name="Binder M."/>
            <person name="Bloem J."/>
            <person name="Labutti K."/>
            <person name="Salamov A."/>
            <person name="Andreopoulos B."/>
            <person name="Baker S."/>
            <person name="Barry K."/>
            <person name="Bills G."/>
            <person name="Bluhm B."/>
            <person name="Cannon C."/>
            <person name="Castanera R."/>
            <person name="Culley D."/>
            <person name="Daum C."/>
            <person name="Ezra D."/>
            <person name="Gonzalez J."/>
            <person name="Henrissat B."/>
            <person name="Kuo A."/>
            <person name="Liang C."/>
            <person name="Lipzen A."/>
            <person name="Lutzoni F."/>
            <person name="Magnuson J."/>
            <person name="Mondo S."/>
            <person name="Nolan M."/>
            <person name="Ohm R."/>
            <person name="Pangilinan J."/>
            <person name="Park H.-J."/>
            <person name="Ramirez L."/>
            <person name="Alfaro M."/>
            <person name="Sun H."/>
            <person name="Tritt A."/>
            <person name="Yoshinaga Y."/>
            <person name="Zwiers L.-H."/>
            <person name="Turgeon B."/>
            <person name="Goodwin S."/>
            <person name="Spatafora J."/>
            <person name="Crous P."/>
            <person name="Grigoriev I."/>
        </authorList>
    </citation>
    <scope>NUCLEOTIDE SEQUENCE</scope>
    <source>
        <strain evidence="3">CBS 175.79</strain>
    </source>
</reference>
<dbReference type="AlphaFoldDB" id="A0A6A5XB99"/>